<proteinExistence type="inferred from homology"/>
<dbReference type="STRING" id="6573.A0A210PQ43"/>
<dbReference type="PROSITE" id="PS51072">
    <property type="entry name" value="MHD"/>
    <property type="match status" value="1"/>
</dbReference>
<reference evidence="10 11" key="1">
    <citation type="journal article" date="2017" name="Nat. Ecol. Evol.">
        <title>Scallop genome provides insights into evolution of bilaterian karyotype and development.</title>
        <authorList>
            <person name="Wang S."/>
            <person name="Zhang J."/>
            <person name="Jiao W."/>
            <person name="Li J."/>
            <person name="Xun X."/>
            <person name="Sun Y."/>
            <person name="Guo X."/>
            <person name="Huan P."/>
            <person name="Dong B."/>
            <person name="Zhang L."/>
            <person name="Hu X."/>
            <person name="Sun X."/>
            <person name="Wang J."/>
            <person name="Zhao C."/>
            <person name="Wang Y."/>
            <person name="Wang D."/>
            <person name="Huang X."/>
            <person name="Wang R."/>
            <person name="Lv J."/>
            <person name="Li Y."/>
            <person name="Zhang Z."/>
            <person name="Liu B."/>
            <person name="Lu W."/>
            <person name="Hui Y."/>
            <person name="Liang J."/>
            <person name="Zhou Z."/>
            <person name="Hou R."/>
            <person name="Li X."/>
            <person name="Liu Y."/>
            <person name="Li H."/>
            <person name="Ning X."/>
            <person name="Lin Y."/>
            <person name="Zhao L."/>
            <person name="Xing Q."/>
            <person name="Dou J."/>
            <person name="Li Y."/>
            <person name="Mao J."/>
            <person name="Guo H."/>
            <person name="Dou H."/>
            <person name="Li T."/>
            <person name="Mu C."/>
            <person name="Jiang W."/>
            <person name="Fu Q."/>
            <person name="Fu X."/>
            <person name="Miao Y."/>
            <person name="Liu J."/>
            <person name="Yu Q."/>
            <person name="Li R."/>
            <person name="Liao H."/>
            <person name="Li X."/>
            <person name="Kong Y."/>
            <person name="Jiang Z."/>
            <person name="Chourrout D."/>
            <person name="Li R."/>
            <person name="Bao Z."/>
        </authorList>
    </citation>
    <scope>NUCLEOTIDE SEQUENCE [LARGE SCALE GENOMIC DNA]</scope>
    <source>
        <strain evidence="10 11">PY_sf001</strain>
    </source>
</reference>
<protein>
    <recommendedName>
        <fullName evidence="3">AP-5 complex subunit mu-1</fullName>
    </recommendedName>
    <alternativeName>
        <fullName evidence="8">Adaptor-related protein complex 5 subunit mu-1</fullName>
    </alternativeName>
</protein>
<keyword evidence="6" id="KW-0472">Membrane</keyword>
<evidence type="ECO:0000256" key="2">
    <source>
        <dbReference type="ARBA" id="ARBA00011174"/>
    </source>
</evidence>
<evidence type="ECO:0000313" key="11">
    <source>
        <dbReference type="Proteomes" id="UP000242188"/>
    </source>
</evidence>
<keyword evidence="4" id="KW-0813">Transport</keyword>
<comment type="subunit">
    <text evidence="2">Probably part of the adaptor protein complex 5 (AP-5) a tetramer composed of AP5B1, AP5M1, AP5S1 and AP5Z1.</text>
</comment>
<evidence type="ECO:0000256" key="4">
    <source>
        <dbReference type="ARBA" id="ARBA00022448"/>
    </source>
</evidence>
<dbReference type="AlphaFoldDB" id="A0A210PQ43"/>
<dbReference type="GO" id="GO:0030119">
    <property type="term" value="C:AP-type membrane coat adaptor complex"/>
    <property type="evidence" value="ECO:0007669"/>
    <property type="project" value="TreeGrafter"/>
</dbReference>
<dbReference type="PANTHER" id="PTHR16082">
    <property type="entry name" value="AP-5 COMPLEX SUBUNIT MU-1"/>
    <property type="match status" value="1"/>
</dbReference>
<evidence type="ECO:0000259" key="9">
    <source>
        <dbReference type="PROSITE" id="PS51072"/>
    </source>
</evidence>
<dbReference type="GO" id="GO:0016197">
    <property type="term" value="P:endosomal transport"/>
    <property type="evidence" value="ECO:0007669"/>
    <property type="project" value="TreeGrafter"/>
</dbReference>
<comment type="caution">
    <text evidence="10">The sequence shown here is derived from an EMBL/GenBank/DDBJ whole genome shotgun (WGS) entry which is preliminary data.</text>
</comment>
<dbReference type="FunFam" id="2.60.40.1170:FF:000013">
    <property type="entry name" value="AP-5 complex subunit mu-1 isoform X1"/>
    <property type="match status" value="1"/>
</dbReference>
<comment type="subcellular location">
    <subcellularLocation>
        <location evidence="7">Endomembrane system</location>
        <topology evidence="7">Peripheral membrane protein</topology>
        <orientation evidence="7">Cytoplasmic side</orientation>
    </subcellularLocation>
</comment>
<keyword evidence="5" id="KW-0653">Protein transport</keyword>
<dbReference type="SUPFAM" id="SSF49447">
    <property type="entry name" value="Second domain of Mu2 adaptin subunit (ap50) of ap2 adaptor"/>
    <property type="match status" value="1"/>
</dbReference>
<dbReference type="InterPro" id="IPR039591">
    <property type="entry name" value="AP5M1"/>
</dbReference>
<evidence type="ECO:0000313" key="10">
    <source>
        <dbReference type="EMBL" id="OWF38566.1"/>
    </source>
</evidence>
<evidence type="ECO:0000256" key="5">
    <source>
        <dbReference type="ARBA" id="ARBA00022927"/>
    </source>
</evidence>
<dbReference type="PANTHER" id="PTHR16082:SF2">
    <property type="entry name" value="AP-5 COMPLEX SUBUNIT MU-1"/>
    <property type="match status" value="1"/>
</dbReference>
<dbReference type="GO" id="GO:0005770">
    <property type="term" value="C:late endosome"/>
    <property type="evidence" value="ECO:0007669"/>
    <property type="project" value="TreeGrafter"/>
</dbReference>
<gene>
    <name evidence="10" type="ORF">KP79_PYT09915</name>
</gene>
<feature type="domain" description="MHD" evidence="9">
    <location>
        <begin position="1"/>
        <end position="193"/>
    </location>
</feature>
<evidence type="ECO:0000256" key="6">
    <source>
        <dbReference type="ARBA" id="ARBA00023136"/>
    </source>
</evidence>
<dbReference type="OrthoDB" id="1877176at2759"/>
<dbReference type="EMBL" id="NEDP02005562">
    <property type="protein sequence ID" value="OWF38566.1"/>
    <property type="molecule type" value="Genomic_DNA"/>
</dbReference>
<accession>A0A210PQ43</accession>
<dbReference type="GO" id="GO:0015031">
    <property type="term" value="P:protein transport"/>
    <property type="evidence" value="ECO:0007669"/>
    <property type="project" value="UniProtKB-KW"/>
</dbReference>
<evidence type="ECO:0000256" key="1">
    <source>
        <dbReference type="ARBA" id="ARBA00005324"/>
    </source>
</evidence>
<dbReference type="Gene3D" id="2.60.40.1170">
    <property type="entry name" value="Mu homology domain, subdomain B"/>
    <property type="match status" value="1"/>
</dbReference>
<keyword evidence="11" id="KW-1185">Reference proteome</keyword>
<dbReference type="GO" id="GO:0005829">
    <property type="term" value="C:cytosol"/>
    <property type="evidence" value="ECO:0007669"/>
    <property type="project" value="TreeGrafter"/>
</dbReference>
<dbReference type="InterPro" id="IPR028565">
    <property type="entry name" value="MHD"/>
</dbReference>
<dbReference type="Pfam" id="PF00928">
    <property type="entry name" value="Adap_comp_sub"/>
    <property type="match status" value="1"/>
</dbReference>
<evidence type="ECO:0000256" key="7">
    <source>
        <dbReference type="ARBA" id="ARBA00029433"/>
    </source>
</evidence>
<dbReference type="Proteomes" id="UP000242188">
    <property type="component" value="Unassembled WGS sequence"/>
</dbReference>
<evidence type="ECO:0000256" key="3">
    <source>
        <dbReference type="ARBA" id="ARBA00021851"/>
    </source>
</evidence>
<dbReference type="GO" id="GO:0005764">
    <property type="term" value="C:lysosome"/>
    <property type="evidence" value="ECO:0007669"/>
    <property type="project" value="TreeGrafter"/>
</dbReference>
<name>A0A210PQ43_MIZYE</name>
<comment type="similarity">
    <text evidence="1">Belongs to the adaptor complexes medium subunit family.</text>
</comment>
<sequence>MDDPSDMRATPRRVRFIPPTEMFILCHYTVSCLKEVPIKGSYEMRMDGKTAKLTVKLKMSERVRNNLEYCELQIPFHNRGVIGTYDATPSQGSVMVSPDRRILVWNVGQRFPSKSLSTSLDATVHFTDSKTPGAHEDAFCVGQNSYAKLFFKIPDFTHSGCQIDPKSVQVSPNVKFKLTTVQEYLTGMEYKIWNNLGDSLVSNVPHSVLAEVKES</sequence>
<organism evidence="10 11">
    <name type="scientific">Mizuhopecten yessoensis</name>
    <name type="common">Japanese scallop</name>
    <name type="synonym">Patinopecten yessoensis</name>
    <dbReference type="NCBI Taxonomy" id="6573"/>
    <lineage>
        <taxon>Eukaryota</taxon>
        <taxon>Metazoa</taxon>
        <taxon>Spiralia</taxon>
        <taxon>Lophotrochozoa</taxon>
        <taxon>Mollusca</taxon>
        <taxon>Bivalvia</taxon>
        <taxon>Autobranchia</taxon>
        <taxon>Pteriomorphia</taxon>
        <taxon>Pectinida</taxon>
        <taxon>Pectinoidea</taxon>
        <taxon>Pectinidae</taxon>
        <taxon>Mizuhopecten</taxon>
    </lineage>
</organism>
<evidence type="ECO:0000256" key="8">
    <source>
        <dbReference type="ARBA" id="ARBA00030827"/>
    </source>
</evidence>
<dbReference type="InterPro" id="IPR036168">
    <property type="entry name" value="AP2_Mu_C_sf"/>
</dbReference>